<sequence length="85" mass="9591">MLRLGYSPTCSSKQRRPSVRIYPLSQVLSNLQLGLSNRVVFATSVNFQLENLAVDLCFRTYMTTAANDMSSRNESRISCCNCRCC</sequence>
<organism evidence="1 2">
    <name type="scientific">Orchesella cincta</name>
    <name type="common">Springtail</name>
    <name type="synonym">Podura cincta</name>
    <dbReference type="NCBI Taxonomy" id="48709"/>
    <lineage>
        <taxon>Eukaryota</taxon>
        <taxon>Metazoa</taxon>
        <taxon>Ecdysozoa</taxon>
        <taxon>Arthropoda</taxon>
        <taxon>Hexapoda</taxon>
        <taxon>Collembola</taxon>
        <taxon>Entomobryomorpha</taxon>
        <taxon>Entomobryoidea</taxon>
        <taxon>Orchesellidae</taxon>
        <taxon>Orchesellinae</taxon>
        <taxon>Orchesella</taxon>
    </lineage>
</organism>
<evidence type="ECO:0000313" key="2">
    <source>
        <dbReference type="Proteomes" id="UP000094527"/>
    </source>
</evidence>
<dbReference type="EMBL" id="LJIJ01000196">
    <property type="protein sequence ID" value="ODN00618.1"/>
    <property type="molecule type" value="Genomic_DNA"/>
</dbReference>
<dbReference type="Proteomes" id="UP000094527">
    <property type="component" value="Unassembled WGS sequence"/>
</dbReference>
<gene>
    <name evidence="1" type="ORF">Ocin01_06055</name>
</gene>
<protein>
    <submittedName>
        <fullName evidence="1">Uncharacterized protein</fullName>
    </submittedName>
</protein>
<accession>A0A1D2N5S1</accession>
<evidence type="ECO:0000313" key="1">
    <source>
        <dbReference type="EMBL" id="ODN00618.1"/>
    </source>
</evidence>
<dbReference type="AlphaFoldDB" id="A0A1D2N5S1"/>
<name>A0A1D2N5S1_ORCCI</name>
<keyword evidence="2" id="KW-1185">Reference proteome</keyword>
<proteinExistence type="predicted"/>
<comment type="caution">
    <text evidence="1">The sequence shown here is derived from an EMBL/GenBank/DDBJ whole genome shotgun (WGS) entry which is preliminary data.</text>
</comment>
<reference evidence="1 2" key="1">
    <citation type="journal article" date="2016" name="Genome Biol. Evol.">
        <title>Gene Family Evolution Reflects Adaptation to Soil Environmental Stressors in the Genome of the Collembolan Orchesella cincta.</title>
        <authorList>
            <person name="Faddeeva-Vakhrusheva A."/>
            <person name="Derks M.F."/>
            <person name="Anvar S.Y."/>
            <person name="Agamennone V."/>
            <person name="Suring W."/>
            <person name="Smit S."/>
            <person name="van Straalen N.M."/>
            <person name="Roelofs D."/>
        </authorList>
    </citation>
    <scope>NUCLEOTIDE SEQUENCE [LARGE SCALE GENOMIC DNA]</scope>
    <source>
        <tissue evidence="1">Mixed pool</tissue>
    </source>
</reference>